<reference evidence="11" key="2">
    <citation type="submission" date="2025-08" db="UniProtKB">
        <authorList>
            <consortium name="Ensembl"/>
        </authorList>
    </citation>
    <scope>IDENTIFICATION</scope>
</reference>
<feature type="compositionally biased region" description="Basic and acidic residues" evidence="9">
    <location>
        <begin position="268"/>
        <end position="277"/>
    </location>
</feature>
<feature type="region of interest" description="Disordered" evidence="9">
    <location>
        <begin position="1033"/>
        <end position="1212"/>
    </location>
</feature>
<protein>
    <recommendedName>
        <fullName evidence="10">FAM21/CAPZIP domain-containing protein</fullName>
    </recommendedName>
</protein>
<proteinExistence type="inferred from homology"/>
<feature type="compositionally biased region" description="Polar residues" evidence="9">
    <location>
        <begin position="858"/>
        <end position="873"/>
    </location>
</feature>
<feature type="region of interest" description="Disordered" evidence="9">
    <location>
        <begin position="207"/>
        <end position="903"/>
    </location>
</feature>
<dbReference type="PANTHER" id="PTHR21669:SF38">
    <property type="entry name" value="WASH COMPLEX SUBUNIT 2A-RELATED"/>
    <property type="match status" value="1"/>
</dbReference>
<dbReference type="InterPro" id="IPR029341">
    <property type="entry name" value="FAM21/CAPZIP"/>
</dbReference>
<keyword evidence="3" id="KW-0813">Transport</keyword>
<sequence>MSGGMENGPNNHNGEEQHIWERAWSLEEMRRNSASWSLAADSGLFLFLQDFSQRMLSKTHEIEKQLDGLIRDTKVTDSCLHTVFNDFLMLSNTQFIENRVYDEEIEEPAAKSEALDRPPEQEKTREQKEAELIPKVQEAVNYGLGVLDSAFEQLDIKAGNSDSEDEEATDRVEPILEPKDLYVDRPLPYLIGSQLFMEQDDVGLGDLSSEEMSIDSDRDSVIESEEDKCRDQSDEDEGQGSFNKKSSVSSCEDDDDDEDDDLDIFGESGKDENDRKNSAGPASFAEQLEARIKGETPRKSDAERKASTPSTAVKNNKRSKDLPSKDDEEDDNELFKPPKMEDDDDYEAFGGRGGLFSGGRDLFDDEGDLFSDAPREVPDQAKRPSPQTSEGGLFGSPDNSESPNDKDHGNSVRHKPSAVQKPVMVGGGLFDDDTEDDYMFSGMTVKNNSHPGQKKSKQTVDLFEADEDDEEGDIFSKSSRHAAPQQNKKEAVEEDEKHSVGKKRPAGAVSMFGPGTKSVLVEALKKRQPSTSEESVKSEESAPPTDIKHPASRAEEKKPQSWGLFSDDEDSQVFPAITKSKTQPEATTQIKADKAPVSLFDDDEDEEDLFSSAPKSKAGQSAAKPVKKPTPGALFSDDEDHWMSPKQNPGKPESKTGGMKPSVSAPSSLPSTKTPQKTSLFDSGDNDDDLFAATKESSQKKTQRVSLLFEDEEEDDKGSLFDIKKPDSSAPCDAKVSAAATLGPLCFDGGKSEDKAPPSALQKPPKPMPPAKQSPEPLPSPQVGGETEKKPAGAVSLFGGIDVLKEKRDMQKTKSPLEDDHDEDIFLGKEAPPPMAAKAKKPTLSLFDDEEEEEPSKINGTSPVATSITQPAKNTLGPEEQRSRTKSTGVFQDEELLFSQKQQMDNDPDVDLFATAAKSTVSQAQLSRSVKPTPPSLFGEDDEDDLFTAAKPKIAPKVPEKPSVPWKQESSVNPVNTAALSENEKSASPVKSKEPSSWIGKIQANLVINPVSLLPGAVPRIPGALSPVPGLAPSPTTTITVSGLLPSPSCPSSQPSQEGVNFDSPAQVATLQSANKGRAKGSVRRRPQTRAARHLAAQHSEEHRGESLIESSAGAAKSSPVTATSLSTVAFTHPSLPSLSTPLEKDSMQTVRPKKTPVPTTFGGDLFGSDDLFASSSKPALSTKPKTKPHDEASLSAPKKEVSPSLFDDPGDNIFQTVKQKATKKASAAPFLEDVEDDDIFSDGKSTISTSKDAHKGSSAVIQNIFKDEIETTPKTSKKLKEKPLDASLFDDNVDIFADLTPSAQPKEKKPKKKVETKSIFDDDMDDIFSPGAPKAVAKPLSKPKKTQPAQESSSAEELGRSIFDDPLNVLGGK</sequence>
<feature type="compositionally biased region" description="Acidic residues" evidence="9">
    <location>
        <begin position="600"/>
        <end position="609"/>
    </location>
</feature>
<evidence type="ECO:0000256" key="9">
    <source>
        <dbReference type="SAM" id="MobiDB-lite"/>
    </source>
</evidence>
<evidence type="ECO:0000256" key="5">
    <source>
        <dbReference type="ARBA" id="ARBA00022553"/>
    </source>
</evidence>
<feature type="region of interest" description="Disordered" evidence="9">
    <location>
        <begin position="921"/>
        <end position="996"/>
    </location>
</feature>
<reference evidence="11 12" key="1">
    <citation type="submission" date="2020-06" db="EMBL/GenBank/DDBJ databases">
        <authorList>
            <consortium name="Wellcome Sanger Institute Data Sharing"/>
        </authorList>
    </citation>
    <scope>NUCLEOTIDE SEQUENCE [LARGE SCALE GENOMIC DNA]</scope>
</reference>
<feature type="compositionally biased region" description="Basic and acidic residues" evidence="9">
    <location>
        <begin position="108"/>
        <end position="129"/>
    </location>
</feature>
<dbReference type="Pfam" id="PF15255">
    <property type="entry name" value="CAP-ZIP_m"/>
    <property type="match status" value="1"/>
</dbReference>
<dbReference type="RefSeq" id="XP_028845692.1">
    <property type="nucleotide sequence ID" value="XM_028989859.1"/>
</dbReference>
<name>A0AAY4ESY4_9TELE</name>
<feature type="compositionally biased region" description="Basic and acidic residues" evidence="9">
    <location>
        <begin position="373"/>
        <end position="382"/>
    </location>
</feature>
<feature type="compositionally biased region" description="Low complexity" evidence="9">
    <location>
        <begin position="1046"/>
        <end position="1057"/>
    </location>
</feature>
<keyword evidence="5" id="KW-0597">Phosphoprotein</keyword>
<evidence type="ECO:0000256" key="6">
    <source>
        <dbReference type="ARBA" id="ARBA00022753"/>
    </source>
</evidence>
<feature type="compositionally biased region" description="Basic and acidic residues" evidence="9">
    <location>
        <begin position="534"/>
        <end position="559"/>
    </location>
</feature>
<keyword evidence="12" id="KW-1185">Reference proteome</keyword>
<evidence type="ECO:0000313" key="12">
    <source>
        <dbReference type="Proteomes" id="UP000694580"/>
    </source>
</evidence>
<feature type="compositionally biased region" description="Polar residues" evidence="9">
    <location>
        <begin position="968"/>
        <end position="980"/>
    </location>
</feature>
<feature type="compositionally biased region" description="Polar residues" evidence="9">
    <location>
        <begin position="664"/>
        <end position="681"/>
    </location>
</feature>
<feature type="compositionally biased region" description="Acidic residues" evidence="9">
    <location>
        <begin position="463"/>
        <end position="473"/>
    </location>
</feature>
<dbReference type="GO" id="GO:0042147">
    <property type="term" value="P:retrograde transport, endosome to Golgi"/>
    <property type="evidence" value="ECO:0007669"/>
    <property type="project" value="TreeGrafter"/>
</dbReference>
<feature type="compositionally biased region" description="Acidic residues" evidence="9">
    <location>
        <begin position="251"/>
        <end position="264"/>
    </location>
</feature>
<evidence type="ECO:0000256" key="4">
    <source>
        <dbReference type="ARBA" id="ARBA00022475"/>
    </source>
</evidence>
<feature type="compositionally biased region" description="Polar residues" evidence="9">
    <location>
        <begin position="1119"/>
        <end position="1141"/>
    </location>
</feature>
<dbReference type="GO" id="GO:0031901">
    <property type="term" value="C:early endosome membrane"/>
    <property type="evidence" value="ECO:0007669"/>
    <property type="project" value="UniProtKB-SubCell"/>
</dbReference>
<dbReference type="Ensembl" id="ENSDCDT00010071541.1">
    <property type="protein sequence ID" value="ENSDCDP00010060790.1"/>
    <property type="gene ID" value="ENSDCDG00010033698.1"/>
</dbReference>
<dbReference type="GO" id="GO:0071203">
    <property type="term" value="C:WASH complex"/>
    <property type="evidence" value="ECO:0007669"/>
    <property type="project" value="TreeGrafter"/>
</dbReference>
<dbReference type="GO" id="GO:0005829">
    <property type="term" value="C:cytosol"/>
    <property type="evidence" value="ECO:0007669"/>
    <property type="project" value="GOC"/>
</dbReference>
<feature type="region of interest" description="Disordered" evidence="9">
    <location>
        <begin position="107"/>
        <end position="129"/>
    </location>
</feature>
<feature type="compositionally biased region" description="Polar residues" evidence="9">
    <location>
        <begin position="579"/>
        <end position="590"/>
    </location>
</feature>
<organism evidence="11 12">
    <name type="scientific">Denticeps clupeoides</name>
    <name type="common">denticle herring</name>
    <dbReference type="NCBI Taxonomy" id="299321"/>
    <lineage>
        <taxon>Eukaryota</taxon>
        <taxon>Metazoa</taxon>
        <taxon>Chordata</taxon>
        <taxon>Craniata</taxon>
        <taxon>Vertebrata</taxon>
        <taxon>Euteleostomi</taxon>
        <taxon>Actinopterygii</taxon>
        <taxon>Neopterygii</taxon>
        <taxon>Teleostei</taxon>
        <taxon>Clupei</taxon>
        <taxon>Clupeiformes</taxon>
        <taxon>Denticipitoidei</taxon>
        <taxon>Denticipitidae</taxon>
        <taxon>Denticeps</taxon>
    </lineage>
</organism>
<keyword evidence="4" id="KW-1003">Cell membrane</keyword>
<comment type="similarity">
    <text evidence="8">Belongs to the FAM21 family.</text>
</comment>
<feature type="compositionally biased region" description="Basic and acidic residues" evidence="9">
    <location>
        <begin position="487"/>
        <end position="499"/>
    </location>
</feature>
<reference evidence="11" key="3">
    <citation type="submission" date="2025-09" db="UniProtKB">
        <authorList>
            <consortium name="Ensembl"/>
        </authorList>
    </citation>
    <scope>IDENTIFICATION</scope>
</reference>
<dbReference type="RefSeq" id="XP_028845691.1">
    <property type="nucleotide sequence ID" value="XM_028989858.1"/>
</dbReference>
<comment type="subcellular location">
    <subcellularLocation>
        <location evidence="2">Cell membrane</location>
    </subcellularLocation>
    <subcellularLocation>
        <location evidence="1">Early endosome membrane</location>
    </subcellularLocation>
</comment>
<feature type="compositionally biased region" description="Basic and acidic residues" evidence="9">
    <location>
        <begin position="1188"/>
        <end position="1202"/>
    </location>
</feature>
<dbReference type="GO" id="GO:0036010">
    <property type="term" value="P:protein localization to endosome"/>
    <property type="evidence" value="ECO:0007669"/>
    <property type="project" value="TreeGrafter"/>
</dbReference>
<dbReference type="Proteomes" id="UP000694580">
    <property type="component" value="Chromosome 8"/>
</dbReference>
<feature type="compositionally biased region" description="Polar residues" evidence="9">
    <location>
        <begin position="240"/>
        <end position="250"/>
    </location>
</feature>
<feature type="compositionally biased region" description="Basic residues" evidence="9">
    <location>
        <begin position="1077"/>
        <end position="1093"/>
    </location>
</feature>
<feature type="compositionally biased region" description="Basic and acidic residues" evidence="9">
    <location>
        <begin position="215"/>
        <end position="232"/>
    </location>
</feature>
<feature type="domain" description="FAM21/CAPZIP" evidence="10">
    <location>
        <begin position="988"/>
        <end position="1111"/>
    </location>
</feature>
<evidence type="ECO:0000256" key="3">
    <source>
        <dbReference type="ARBA" id="ARBA00022448"/>
    </source>
</evidence>
<keyword evidence="7" id="KW-0472">Membrane</keyword>
<feature type="compositionally biased region" description="Basic and acidic residues" evidence="9">
    <location>
        <begin position="803"/>
        <end position="818"/>
    </location>
</feature>
<feature type="compositionally biased region" description="Pro residues" evidence="9">
    <location>
        <begin position="764"/>
        <end position="780"/>
    </location>
</feature>
<evidence type="ECO:0000313" key="11">
    <source>
        <dbReference type="Ensembl" id="ENSDCDP00010060790.1"/>
    </source>
</evidence>
<evidence type="ECO:0000256" key="8">
    <source>
        <dbReference type="ARBA" id="ARBA00038327"/>
    </source>
</evidence>
<feature type="compositionally biased region" description="Basic and acidic residues" evidence="9">
    <location>
        <begin position="288"/>
        <end position="306"/>
    </location>
</feature>
<dbReference type="GeneID" id="114796031"/>
<accession>A0AAY4ESY4</accession>
<dbReference type="GO" id="GO:1901981">
    <property type="term" value="F:phosphatidylinositol phosphate binding"/>
    <property type="evidence" value="ECO:0007669"/>
    <property type="project" value="TreeGrafter"/>
</dbReference>
<evidence type="ECO:0000259" key="10">
    <source>
        <dbReference type="Pfam" id="PF15255"/>
    </source>
</evidence>
<dbReference type="PANTHER" id="PTHR21669">
    <property type="entry name" value="CAPZ-INTERACTING PROTEIN AND RELATED PROTEINS"/>
    <property type="match status" value="1"/>
</dbReference>
<dbReference type="GO" id="GO:0005886">
    <property type="term" value="C:plasma membrane"/>
    <property type="evidence" value="ECO:0007669"/>
    <property type="project" value="UniProtKB-SubCell"/>
</dbReference>
<evidence type="ECO:0000256" key="1">
    <source>
        <dbReference type="ARBA" id="ARBA00004146"/>
    </source>
</evidence>
<feature type="region of interest" description="Disordered" evidence="9">
    <location>
        <begin position="1301"/>
        <end position="1374"/>
    </location>
</feature>
<dbReference type="GO" id="GO:1905394">
    <property type="term" value="F:retromer complex binding"/>
    <property type="evidence" value="ECO:0007669"/>
    <property type="project" value="TreeGrafter"/>
</dbReference>
<feature type="compositionally biased region" description="Basic and acidic residues" evidence="9">
    <location>
        <begin position="717"/>
        <end position="727"/>
    </location>
</feature>
<evidence type="ECO:0000256" key="7">
    <source>
        <dbReference type="ARBA" id="ARBA00023136"/>
    </source>
</evidence>
<dbReference type="GeneTree" id="ENSGT00940000153997"/>
<evidence type="ECO:0000256" key="2">
    <source>
        <dbReference type="ARBA" id="ARBA00004236"/>
    </source>
</evidence>
<gene>
    <name evidence="11" type="primary">washc2c</name>
</gene>
<feature type="compositionally biased region" description="Polar residues" evidence="9">
    <location>
        <begin position="921"/>
        <end position="930"/>
    </location>
</feature>
<keyword evidence="6" id="KW-0967">Endosome</keyword>